<protein>
    <submittedName>
        <fullName evidence="2">Uncharacterized protein</fullName>
    </submittedName>
</protein>
<feature type="compositionally biased region" description="Basic and acidic residues" evidence="1">
    <location>
        <begin position="235"/>
        <end position="251"/>
    </location>
</feature>
<evidence type="ECO:0000313" key="3">
    <source>
        <dbReference type="Proteomes" id="UP000629619"/>
    </source>
</evidence>
<name>A0A919NDA3_9ACTN</name>
<comment type="caution">
    <text evidence="2">The sequence shown here is derived from an EMBL/GenBank/DDBJ whole genome shotgun (WGS) entry which is preliminary data.</text>
</comment>
<feature type="region of interest" description="Disordered" evidence="1">
    <location>
        <begin position="1"/>
        <end position="26"/>
    </location>
</feature>
<gene>
    <name evidence="2" type="ORF">Asi03nite_66110</name>
</gene>
<organism evidence="2 3">
    <name type="scientific">Actinoplanes siamensis</name>
    <dbReference type="NCBI Taxonomy" id="1223317"/>
    <lineage>
        <taxon>Bacteria</taxon>
        <taxon>Bacillati</taxon>
        <taxon>Actinomycetota</taxon>
        <taxon>Actinomycetes</taxon>
        <taxon>Micromonosporales</taxon>
        <taxon>Micromonosporaceae</taxon>
        <taxon>Actinoplanes</taxon>
    </lineage>
</organism>
<dbReference type="Proteomes" id="UP000629619">
    <property type="component" value="Unassembled WGS sequence"/>
</dbReference>
<keyword evidence="3" id="KW-1185">Reference proteome</keyword>
<dbReference type="RefSeq" id="WP_203684406.1">
    <property type="nucleotide sequence ID" value="NZ_BOMW01000074.1"/>
</dbReference>
<proteinExistence type="predicted"/>
<feature type="region of interest" description="Disordered" evidence="1">
    <location>
        <begin position="234"/>
        <end position="261"/>
    </location>
</feature>
<accession>A0A919NDA3</accession>
<dbReference type="EMBL" id="BOMW01000074">
    <property type="protein sequence ID" value="GIF09073.1"/>
    <property type="molecule type" value="Genomic_DNA"/>
</dbReference>
<evidence type="ECO:0000256" key="1">
    <source>
        <dbReference type="SAM" id="MobiDB-lite"/>
    </source>
</evidence>
<sequence>MPDRVLSTPTRTGVAARPTRPEQERLSSSAAQILALQRSAGNAAVNAMLLQRAPATGTVALSAPVVTAENEEGSCGYFSRVREWAVANAQQGVIVQRVTRRFDVERFDGQGWQALNGAALDAYVAGSGGNADATVTEYWELWQVGADGTVSDGGADTFGLTSIIQQEGVIPDTTRGTFTITGEAQFYPTTDTPTNLGFVRGAVGTAGGLYSSFTAPTLTGGVSPVNYRVTASWDSTDKRAPSKRTGTEYRPRASWTIVTES</sequence>
<dbReference type="AlphaFoldDB" id="A0A919NDA3"/>
<evidence type="ECO:0000313" key="2">
    <source>
        <dbReference type="EMBL" id="GIF09073.1"/>
    </source>
</evidence>
<reference evidence="2" key="1">
    <citation type="submission" date="2021-01" db="EMBL/GenBank/DDBJ databases">
        <title>Whole genome shotgun sequence of Actinoplanes siamensis NBRC 109076.</title>
        <authorList>
            <person name="Komaki H."/>
            <person name="Tamura T."/>
        </authorList>
    </citation>
    <scope>NUCLEOTIDE SEQUENCE</scope>
    <source>
        <strain evidence="2">NBRC 109076</strain>
    </source>
</reference>